<reference key="1">
    <citation type="journal article" date="1992" name="Biochem. Biophys. Res. Commun.">
        <title>A Na pump inhibitor from bovine posterior pituitary: purification, structure determination and its cardiovascular effect in rat.</title>
        <authorList>
            <person name="Hamakubo T."/>
            <person name="Furuta H."/>
            <person name="Ichimura M."/>
            <person name="Appalsamy M."/>
            <person name="Mosqueda-Garcia R."/>
            <person name="Robertson D."/>
            <person name="Inagami T."/>
        </authorList>
    </citation>
    <scope>PROTEIN SEQUENCE</scope>
</reference>
<name>Q9TRK0_BOVIN</name>
<organism>
    <name type="scientific">Bos taurus</name>
    <name type="common">Bovine</name>
    <dbReference type="NCBI Taxonomy" id="9913"/>
    <lineage>
        <taxon>Eukaryota</taxon>
        <taxon>Metazoa</taxon>
        <taxon>Chordata</taxon>
        <taxon>Craniata</taxon>
        <taxon>Vertebrata</taxon>
        <taxon>Euteleostomi</taxon>
        <taxon>Mammalia</taxon>
        <taxon>Eutheria</taxon>
        <taxon>Laurasiatheria</taxon>
        <taxon>Artiodactyla</taxon>
        <taxon>Ruminantia</taxon>
        <taxon>Pecora</taxon>
        <taxon>Bovidae</taxon>
        <taxon>Bovinae</taxon>
        <taxon>Bos</taxon>
    </lineage>
</organism>
<accession>Q9TRK0</accession>
<feature type="region of interest" description="Disordered" evidence="1">
    <location>
        <begin position="1"/>
        <end position="24"/>
    </location>
</feature>
<keyword id="KW-0903">Direct protein sequencing</keyword>
<sequence length="24" mass="2468">EEEVAVGEGPGPRGDDAETGPRED</sequence>
<dbReference type="AlphaFoldDB" id="Q9TRK0"/>
<feature type="compositionally biased region" description="Basic and acidic residues" evidence="1">
    <location>
        <begin position="13"/>
        <end position="24"/>
    </location>
</feature>
<proteinExistence type="evidence at protein level"/>
<protein>
    <submittedName>
        <fullName>NA pump inhibitor, PROOPIOMELANOCORTIN joining peptide, POMC joining peptide</fullName>
    </submittedName>
</protein>
<evidence type="ECO:0000256" key="1">
    <source>
        <dbReference type="SAM" id="MobiDB-lite"/>
    </source>
</evidence>
<dbReference type="HOGENOM" id="CLU_094632_0_0_1"/>